<dbReference type="PIRSF" id="PIRSF000388">
    <property type="entry name" value="Pantoate_hydroxy_MeTrfase"/>
    <property type="match status" value="1"/>
</dbReference>
<dbReference type="Pfam" id="PF02548">
    <property type="entry name" value="Pantoate_transf"/>
    <property type="match status" value="1"/>
</dbReference>
<comment type="pathway">
    <text evidence="1 6">Cofactor biosynthesis; (R)-pantothenate biosynthesis; (R)-pantoate from 3-methyl-2-oxobutanoate: step 1/2.</text>
</comment>
<dbReference type="GO" id="GO:0003864">
    <property type="term" value="F:3-methyl-2-oxobutanoate hydroxymethyltransferase activity"/>
    <property type="evidence" value="ECO:0007669"/>
    <property type="project" value="UniProtKB-EC"/>
</dbReference>
<gene>
    <name evidence="7" type="ORF">GSTUAT00000662001</name>
</gene>
<sequence length="285" mass="30229">MGTLRKLLEKHGKRKAIVGLTAWDYPSGLLAQRAGGIDMVLVSDSLGKIVLGLPGSIGLSLDDMIHHAKAVARAVKTPFLLADLPMGSYEISPEQALTSAIRMIKEAPGVSGVKLEGGKEIIPQVSKITSAGIPVFCQVGITPQRTIQTANDEEGTGRSEVSASEIFDDALCLQNAGAVGIMLTAVSQEAAKLMRDHLTVPTIGIGSGKLCDGQMVFQSEILGYQDPCVPQWHSQFESIGAKSLTAIRNYVKEVGEGEFPGDELTHHLFTGQNLDNLGLDGLVVD</sequence>
<dbReference type="GO" id="GO:0005739">
    <property type="term" value="C:mitochondrion"/>
    <property type="evidence" value="ECO:0007669"/>
    <property type="project" value="TreeGrafter"/>
</dbReference>
<name>A0A292Q8C0_9PEZI</name>
<dbReference type="PANTHER" id="PTHR20881:SF0">
    <property type="entry name" value="3-METHYL-2-OXOBUTANOATE HYDROXYMETHYLTRANSFERASE"/>
    <property type="match status" value="1"/>
</dbReference>
<evidence type="ECO:0000256" key="1">
    <source>
        <dbReference type="ARBA" id="ARBA00005033"/>
    </source>
</evidence>
<organism evidence="7 8">
    <name type="scientific">Tuber aestivum</name>
    <name type="common">summer truffle</name>
    <dbReference type="NCBI Taxonomy" id="59557"/>
    <lineage>
        <taxon>Eukaryota</taxon>
        <taxon>Fungi</taxon>
        <taxon>Dikarya</taxon>
        <taxon>Ascomycota</taxon>
        <taxon>Pezizomycotina</taxon>
        <taxon>Pezizomycetes</taxon>
        <taxon>Pezizales</taxon>
        <taxon>Tuberaceae</taxon>
        <taxon>Tuber</taxon>
    </lineage>
</organism>
<evidence type="ECO:0000256" key="6">
    <source>
        <dbReference type="RuleBase" id="RU362100"/>
    </source>
</evidence>
<dbReference type="GO" id="GO:0015940">
    <property type="term" value="P:pantothenate biosynthetic process"/>
    <property type="evidence" value="ECO:0007669"/>
    <property type="project" value="UniProtKB-UniPathway"/>
</dbReference>
<dbReference type="PANTHER" id="PTHR20881">
    <property type="entry name" value="3-METHYL-2-OXOBUTANOATE HYDROXYMETHYLTRANSFERASE"/>
    <property type="match status" value="1"/>
</dbReference>
<dbReference type="NCBIfam" id="TIGR00222">
    <property type="entry name" value="panB"/>
    <property type="match status" value="1"/>
</dbReference>
<dbReference type="GO" id="GO:0000287">
    <property type="term" value="F:magnesium ion binding"/>
    <property type="evidence" value="ECO:0007669"/>
    <property type="project" value="TreeGrafter"/>
</dbReference>
<evidence type="ECO:0000256" key="3">
    <source>
        <dbReference type="ARBA" id="ARBA00012618"/>
    </source>
</evidence>
<evidence type="ECO:0000313" key="8">
    <source>
        <dbReference type="Proteomes" id="UP001412239"/>
    </source>
</evidence>
<dbReference type="UniPathway" id="UPA00028">
    <property type="reaction ID" value="UER00003"/>
</dbReference>
<dbReference type="InterPro" id="IPR015813">
    <property type="entry name" value="Pyrv/PenolPyrv_kinase-like_dom"/>
</dbReference>
<keyword evidence="6" id="KW-0566">Pantothenate biosynthesis</keyword>
<keyword evidence="8" id="KW-1185">Reference proteome</keyword>
<comment type="similarity">
    <text evidence="2 6">Belongs to the PanB family.</text>
</comment>
<dbReference type="InterPro" id="IPR003700">
    <property type="entry name" value="Pantoate_hydroxy_MeTrfase"/>
</dbReference>
<accession>A0A292Q8C0</accession>
<dbReference type="Proteomes" id="UP001412239">
    <property type="component" value="Unassembled WGS sequence"/>
</dbReference>
<dbReference type="SUPFAM" id="SSF51621">
    <property type="entry name" value="Phosphoenolpyruvate/pyruvate domain"/>
    <property type="match status" value="1"/>
</dbReference>
<dbReference type="AlphaFoldDB" id="A0A292Q8C0"/>
<dbReference type="EMBL" id="LN890949">
    <property type="protein sequence ID" value="CUS15195.1"/>
    <property type="molecule type" value="Genomic_DNA"/>
</dbReference>
<reference evidence="7" key="1">
    <citation type="submission" date="2015-10" db="EMBL/GenBank/DDBJ databases">
        <authorList>
            <person name="Regsiter A."/>
            <person name="william w."/>
        </authorList>
    </citation>
    <scope>NUCLEOTIDE SEQUENCE</scope>
    <source>
        <strain evidence="7">Montdore</strain>
    </source>
</reference>
<proteinExistence type="inferred from homology"/>
<dbReference type="Gene3D" id="3.20.20.60">
    <property type="entry name" value="Phosphoenolpyruvate-binding domains"/>
    <property type="match status" value="1"/>
</dbReference>
<evidence type="ECO:0000256" key="4">
    <source>
        <dbReference type="ARBA" id="ARBA00022679"/>
    </source>
</evidence>
<evidence type="ECO:0000256" key="5">
    <source>
        <dbReference type="ARBA" id="ARBA00049172"/>
    </source>
</evidence>
<keyword evidence="4 6" id="KW-0808">Transferase</keyword>
<comment type="function">
    <text evidence="6">Catalyzes the reversible reaction in which hydroxymethyl group from 5,10-methylenetetrahydrofolate is transferred onto alpha-ketoisovalerate to form ketopantoate.</text>
</comment>
<dbReference type="EC" id="2.1.2.11" evidence="3 6"/>
<dbReference type="InterPro" id="IPR040442">
    <property type="entry name" value="Pyrv_kinase-like_dom_sf"/>
</dbReference>
<comment type="catalytic activity">
    <reaction evidence="5 6">
        <text>(6R)-5,10-methylene-5,6,7,8-tetrahydrofolate + 3-methyl-2-oxobutanoate + H2O = 2-dehydropantoate + (6S)-5,6,7,8-tetrahydrofolate</text>
        <dbReference type="Rhea" id="RHEA:11824"/>
        <dbReference type="ChEBI" id="CHEBI:11561"/>
        <dbReference type="ChEBI" id="CHEBI:11851"/>
        <dbReference type="ChEBI" id="CHEBI:15377"/>
        <dbReference type="ChEBI" id="CHEBI:15636"/>
        <dbReference type="ChEBI" id="CHEBI:57453"/>
        <dbReference type="EC" id="2.1.2.11"/>
    </reaction>
</comment>
<evidence type="ECO:0000256" key="2">
    <source>
        <dbReference type="ARBA" id="ARBA00008676"/>
    </source>
</evidence>
<evidence type="ECO:0000313" key="7">
    <source>
        <dbReference type="EMBL" id="CUS15195.1"/>
    </source>
</evidence>
<protein>
    <recommendedName>
        <fullName evidence="3 6">3-methyl-2-oxobutanoate hydroxymethyltransferase</fullName>
        <ecNumber evidence="3 6">2.1.2.11</ecNumber>
    </recommendedName>
</protein>